<dbReference type="RefSeq" id="WP_267768203.1">
    <property type="nucleotide sequence ID" value="NZ_JAPNKE010000002.1"/>
</dbReference>
<dbReference type="PANTHER" id="PTHR46580">
    <property type="entry name" value="SENSOR KINASE-RELATED"/>
    <property type="match status" value="1"/>
</dbReference>
<dbReference type="EMBL" id="JAPNKE010000002">
    <property type="protein sequence ID" value="MCY1006162.1"/>
    <property type="molecule type" value="Genomic_DNA"/>
</dbReference>
<sequence length="598" mass="64015">MPAPQPSEPRAYAVVHAADRDRLVFAGNLSIQVLHLGSDGALAVEDEVSLDDFPVGLSAIDLAGDGRTDLVVHLSDSMLLIEDLQFDAPRRIDSPASARTTTLLLVPGEHPRRDALVCANPGLVLMPDLFGPSPGDPVVLDPLGCERLALFDLDDDGRRTEVVALRPDGPASGVQRVVLTPWHRDDHAWRSLASRAVTDAFGAPRLIHRGGGRLALLRHGSRSELVAEDMSLGPAIAARPHTRLSSGFGAEPGDFDGDGALDLFLHSGLFSGPSRHGFAFGDGDGGFGPTELQTDFLAPDVTSQQVLAFQLDDDPADELVLTLRSLAGDRTDLIRLDFEDDGPRQQRLLRFPTQRFVNFFPGDLDGDGRLDLLVVGPVEALAGTPAGPAGNTDSRTVRRTAFLRGVEGGFADARWDELDLGASFNVIGLTELDGDGRLDLLSYGFGLEVSSGLGDGRFQASRRWTDVNPYDFAVGDLDRDGRPDMAAVVLLFDAPPGLQQQLLWLRGGVTAGPPRAIFNGARSVDIADMDGDGELDLLVAGTDDAVHVGRYRDGAFRFERYPVPGAAQMLRVRDVDGDGLRDLVGWGTGSSTIVRQLP</sequence>
<dbReference type="InterPro" id="IPR013517">
    <property type="entry name" value="FG-GAP"/>
</dbReference>
<keyword evidence="1" id="KW-0732">Signal</keyword>
<name>A0A9X3IVD8_9BACT</name>
<accession>A0A9X3IVD8</accession>
<dbReference type="Pfam" id="PF13517">
    <property type="entry name" value="FG-GAP_3"/>
    <property type="match status" value="2"/>
</dbReference>
<evidence type="ECO:0000256" key="1">
    <source>
        <dbReference type="ARBA" id="ARBA00022729"/>
    </source>
</evidence>
<dbReference type="Proteomes" id="UP001150924">
    <property type="component" value="Unassembled WGS sequence"/>
</dbReference>
<proteinExistence type="predicted"/>
<dbReference type="SUPFAM" id="SSF69318">
    <property type="entry name" value="Integrin alpha N-terminal domain"/>
    <property type="match status" value="1"/>
</dbReference>
<dbReference type="InterPro" id="IPR028994">
    <property type="entry name" value="Integrin_alpha_N"/>
</dbReference>
<reference evidence="2" key="1">
    <citation type="submission" date="2022-11" db="EMBL/GenBank/DDBJ databases">
        <title>Minimal conservation of predation-associated metabolite biosynthetic gene clusters underscores biosynthetic potential of Myxococcota including descriptions for ten novel species: Archangium lansinium sp. nov., Myxococcus landrumus sp. nov., Nannocystis bai.</title>
        <authorList>
            <person name="Ahearne A."/>
            <person name="Stevens C."/>
            <person name="Phillips K."/>
        </authorList>
    </citation>
    <scope>NUCLEOTIDE SEQUENCE</scope>
    <source>
        <strain evidence="2">Na p29</strain>
    </source>
</reference>
<evidence type="ECO:0000313" key="2">
    <source>
        <dbReference type="EMBL" id="MCY1006162.1"/>
    </source>
</evidence>
<dbReference type="PANTHER" id="PTHR46580:SF2">
    <property type="entry name" value="MAM DOMAIN-CONTAINING PROTEIN"/>
    <property type="match status" value="1"/>
</dbReference>
<dbReference type="AlphaFoldDB" id="A0A9X3IVD8"/>
<protein>
    <submittedName>
        <fullName evidence="2">VCBS repeat-containing protein</fullName>
    </submittedName>
</protein>
<comment type="caution">
    <text evidence="2">The sequence shown here is derived from an EMBL/GenBank/DDBJ whole genome shotgun (WGS) entry which is preliminary data.</text>
</comment>
<organism evidence="2 3">
    <name type="scientific">Nannocystis pusilla</name>
    <dbReference type="NCBI Taxonomy" id="889268"/>
    <lineage>
        <taxon>Bacteria</taxon>
        <taxon>Pseudomonadati</taxon>
        <taxon>Myxococcota</taxon>
        <taxon>Polyangia</taxon>
        <taxon>Nannocystales</taxon>
        <taxon>Nannocystaceae</taxon>
        <taxon>Nannocystis</taxon>
    </lineage>
</organism>
<keyword evidence="3" id="KW-1185">Reference proteome</keyword>
<evidence type="ECO:0000313" key="3">
    <source>
        <dbReference type="Proteomes" id="UP001150924"/>
    </source>
</evidence>
<gene>
    <name evidence="2" type="ORF">OV079_11430</name>
</gene>